<keyword evidence="1" id="KW-1133">Transmembrane helix</keyword>
<dbReference type="AlphaFoldDB" id="A0A0R1RV31"/>
<dbReference type="RefSeq" id="WP_017262059.1">
    <property type="nucleotide sequence ID" value="NZ_AUAW01000001.1"/>
</dbReference>
<evidence type="ECO:0000313" key="3">
    <source>
        <dbReference type="Proteomes" id="UP000051999"/>
    </source>
</evidence>
<sequence>MSEKNNAEKAIDSTPAGAGTTLGAQQGVHAEHNTTVQLIALWIVIITLIGVLIAAVFGAFAVMNIMLGLAVLSGIVYGLTEWRFGKG</sequence>
<keyword evidence="1" id="KW-0812">Transmembrane</keyword>
<proteinExistence type="predicted"/>
<dbReference type="EMBL" id="AZFF01000001">
    <property type="protein sequence ID" value="KRL57043.1"/>
    <property type="molecule type" value="Genomic_DNA"/>
</dbReference>
<accession>A0A0R1RV31</accession>
<organism evidence="2 3">
    <name type="scientific">Furfurilactobacillus rossiae DSM 15814</name>
    <dbReference type="NCBI Taxonomy" id="1114972"/>
    <lineage>
        <taxon>Bacteria</taxon>
        <taxon>Bacillati</taxon>
        <taxon>Bacillota</taxon>
        <taxon>Bacilli</taxon>
        <taxon>Lactobacillales</taxon>
        <taxon>Lactobacillaceae</taxon>
        <taxon>Furfurilactobacillus</taxon>
    </lineage>
</organism>
<dbReference type="OrthoDB" id="9898805at2"/>
<evidence type="ECO:0000313" key="2">
    <source>
        <dbReference type="EMBL" id="KRL57043.1"/>
    </source>
</evidence>
<name>A0A0R1RV31_9LACO</name>
<feature type="transmembrane region" description="Helical" evidence="1">
    <location>
        <begin position="65"/>
        <end position="84"/>
    </location>
</feature>
<dbReference type="PATRIC" id="fig|1114972.6.peg.47"/>
<reference evidence="2 3" key="1">
    <citation type="journal article" date="2015" name="Genome Announc.">
        <title>Expanding the biotechnology potential of lactobacilli through comparative genomics of 213 strains and associated genera.</title>
        <authorList>
            <person name="Sun Z."/>
            <person name="Harris H.M."/>
            <person name="McCann A."/>
            <person name="Guo C."/>
            <person name="Argimon S."/>
            <person name="Zhang W."/>
            <person name="Yang X."/>
            <person name="Jeffery I.B."/>
            <person name="Cooney J.C."/>
            <person name="Kagawa T.F."/>
            <person name="Liu W."/>
            <person name="Song Y."/>
            <person name="Salvetti E."/>
            <person name="Wrobel A."/>
            <person name="Rasinkangas P."/>
            <person name="Parkhill J."/>
            <person name="Rea M.C."/>
            <person name="O'Sullivan O."/>
            <person name="Ritari J."/>
            <person name="Douillard F.P."/>
            <person name="Paul Ross R."/>
            <person name="Yang R."/>
            <person name="Briner A.E."/>
            <person name="Felis G.E."/>
            <person name="de Vos W.M."/>
            <person name="Barrangou R."/>
            <person name="Klaenhammer T.R."/>
            <person name="Caufield P.W."/>
            <person name="Cui Y."/>
            <person name="Zhang H."/>
            <person name="O'Toole P.W."/>
        </authorList>
    </citation>
    <scope>NUCLEOTIDE SEQUENCE [LARGE SCALE GENOMIC DNA]</scope>
    <source>
        <strain evidence="2 3">DSM 15814</strain>
    </source>
</reference>
<comment type="caution">
    <text evidence="2">The sequence shown here is derived from an EMBL/GenBank/DDBJ whole genome shotgun (WGS) entry which is preliminary data.</text>
</comment>
<evidence type="ECO:0000256" key="1">
    <source>
        <dbReference type="SAM" id="Phobius"/>
    </source>
</evidence>
<keyword evidence="1" id="KW-0472">Membrane</keyword>
<feature type="transmembrane region" description="Helical" evidence="1">
    <location>
        <begin position="39"/>
        <end position="59"/>
    </location>
</feature>
<dbReference type="Proteomes" id="UP000051999">
    <property type="component" value="Unassembled WGS sequence"/>
</dbReference>
<dbReference type="STRING" id="1114972.FD35_GL000048"/>
<keyword evidence="3" id="KW-1185">Reference proteome</keyword>
<gene>
    <name evidence="2" type="ORF">FD35_GL000048</name>
</gene>
<protein>
    <submittedName>
        <fullName evidence="2">Uncharacterized protein</fullName>
    </submittedName>
</protein>